<organism evidence="2 3">
    <name type="scientific">Lysinibacillus mangiferihumi</name>
    <dbReference type="NCBI Taxonomy" id="1130819"/>
    <lineage>
        <taxon>Bacteria</taxon>
        <taxon>Bacillati</taxon>
        <taxon>Bacillota</taxon>
        <taxon>Bacilli</taxon>
        <taxon>Bacillales</taxon>
        <taxon>Bacillaceae</taxon>
        <taxon>Lysinibacillus</taxon>
    </lineage>
</organism>
<comment type="caution">
    <text evidence="2">The sequence shown here is derived from an EMBL/GenBank/DDBJ whole genome shotgun (WGS) entry which is preliminary data.</text>
</comment>
<evidence type="ECO:0000256" key="1">
    <source>
        <dbReference type="SAM" id="Phobius"/>
    </source>
</evidence>
<reference evidence="2 3" key="1">
    <citation type="submission" date="2019-04" db="EMBL/GenBank/DDBJ databases">
        <title>Lysinibacillus genome sequencing.</title>
        <authorList>
            <person name="Dunlap C."/>
        </authorList>
    </citation>
    <scope>NUCLEOTIDE SEQUENCE [LARGE SCALE GENOMIC DNA]</scope>
    <source>
        <strain evidence="2 3">CCTCC AB 2010389</strain>
    </source>
</reference>
<feature type="transmembrane region" description="Helical" evidence="1">
    <location>
        <begin position="9"/>
        <end position="25"/>
    </location>
</feature>
<keyword evidence="3" id="KW-1185">Reference proteome</keyword>
<sequence>MMTIRNKKLWFLLIVVVIWLIWYSTRPLITFDEAVPALDIASINNVLISDTRQPYYLDQEGC</sequence>
<evidence type="ECO:0000313" key="3">
    <source>
        <dbReference type="Proteomes" id="UP000308744"/>
    </source>
</evidence>
<keyword evidence="1" id="KW-0812">Transmembrane</keyword>
<gene>
    <name evidence="2" type="ORF">FC756_04505</name>
</gene>
<dbReference type="RefSeq" id="WP_137067729.1">
    <property type="nucleotide sequence ID" value="NZ_PYWM01000004.1"/>
</dbReference>
<name>A0A4U2ZDF8_9BACI</name>
<keyword evidence="1" id="KW-0472">Membrane</keyword>
<proteinExistence type="predicted"/>
<evidence type="ECO:0000313" key="2">
    <source>
        <dbReference type="EMBL" id="TKI71640.1"/>
    </source>
</evidence>
<accession>A0A4U2ZDF8</accession>
<keyword evidence="1" id="KW-1133">Transmembrane helix</keyword>
<dbReference type="EMBL" id="SZPU01000015">
    <property type="protein sequence ID" value="TKI71640.1"/>
    <property type="molecule type" value="Genomic_DNA"/>
</dbReference>
<dbReference type="AlphaFoldDB" id="A0A4U2ZDF8"/>
<protein>
    <submittedName>
        <fullName evidence="2">Uncharacterized protein</fullName>
    </submittedName>
</protein>
<dbReference type="Proteomes" id="UP000308744">
    <property type="component" value="Unassembled WGS sequence"/>
</dbReference>